<sequence>MSSNAAVTLIAYSSRLFQASGHSVRCAILLAYTDLQRLKLPQRFKTLFDQHSRKEFILISKSRRWTVQYANGFFNVVGWKSFVHAHKLSTYHTLVLNPNVNVELHTMVFDANNCKRIYSWY</sequence>
<comment type="caution">
    <text evidence="1">The sequence shown here is derived from an EMBL/GenBank/DDBJ whole genome shotgun (WGS) entry which is preliminary data.</text>
</comment>
<gene>
    <name evidence="1" type="ORF">RHMOL_Rhmol01G0336900</name>
</gene>
<proteinExistence type="predicted"/>
<evidence type="ECO:0000313" key="2">
    <source>
        <dbReference type="Proteomes" id="UP001062846"/>
    </source>
</evidence>
<keyword evidence="2" id="KW-1185">Reference proteome</keyword>
<name>A0ACC0QAA5_RHOML</name>
<dbReference type="EMBL" id="CM046388">
    <property type="protein sequence ID" value="KAI8574209.1"/>
    <property type="molecule type" value="Genomic_DNA"/>
</dbReference>
<dbReference type="Proteomes" id="UP001062846">
    <property type="component" value="Chromosome 1"/>
</dbReference>
<organism evidence="1 2">
    <name type="scientific">Rhododendron molle</name>
    <name type="common">Chinese azalea</name>
    <name type="synonym">Azalea mollis</name>
    <dbReference type="NCBI Taxonomy" id="49168"/>
    <lineage>
        <taxon>Eukaryota</taxon>
        <taxon>Viridiplantae</taxon>
        <taxon>Streptophyta</taxon>
        <taxon>Embryophyta</taxon>
        <taxon>Tracheophyta</taxon>
        <taxon>Spermatophyta</taxon>
        <taxon>Magnoliopsida</taxon>
        <taxon>eudicotyledons</taxon>
        <taxon>Gunneridae</taxon>
        <taxon>Pentapetalae</taxon>
        <taxon>asterids</taxon>
        <taxon>Ericales</taxon>
        <taxon>Ericaceae</taxon>
        <taxon>Ericoideae</taxon>
        <taxon>Rhodoreae</taxon>
        <taxon>Rhododendron</taxon>
    </lineage>
</organism>
<accession>A0ACC0QAA5</accession>
<reference evidence="1" key="1">
    <citation type="submission" date="2022-02" db="EMBL/GenBank/DDBJ databases">
        <title>Plant Genome Project.</title>
        <authorList>
            <person name="Zhang R.-G."/>
        </authorList>
    </citation>
    <scope>NUCLEOTIDE SEQUENCE</scope>
    <source>
        <strain evidence="1">AT1</strain>
    </source>
</reference>
<evidence type="ECO:0000313" key="1">
    <source>
        <dbReference type="EMBL" id="KAI8574209.1"/>
    </source>
</evidence>
<protein>
    <submittedName>
        <fullName evidence="1">Uncharacterized protein</fullName>
    </submittedName>
</protein>